<keyword evidence="2" id="KW-0548">Nucleotidyltransferase</keyword>
<dbReference type="Gene3D" id="3.30.70.270">
    <property type="match status" value="2"/>
</dbReference>
<comment type="caution">
    <text evidence="8">The sequence shown here is derived from an EMBL/GenBank/DDBJ whole genome shotgun (WGS) entry which is preliminary data.</text>
</comment>
<evidence type="ECO:0000256" key="3">
    <source>
        <dbReference type="ARBA" id="ARBA00022722"/>
    </source>
</evidence>
<name>A0A023AVR7_GRENI</name>
<organism evidence="8 9">
    <name type="scientific">Gregarina niphandrodes</name>
    <name type="common">Septate eugregarine</name>
    <dbReference type="NCBI Taxonomy" id="110365"/>
    <lineage>
        <taxon>Eukaryota</taxon>
        <taxon>Sar</taxon>
        <taxon>Alveolata</taxon>
        <taxon>Apicomplexa</taxon>
        <taxon>Conoidasida</taxon>
        <taxon>Gregarinasina</taxon>
        <taxon>Eugregarinorida</taxon>
        <taxon>Gregarinidae</taxon>
        <taxon>Gregarina</taxon>
    </lineage>
</organism>
<evidence type="ECO:0000256" key="4">
    <source>
        <dbReference type="ARBA" id="ARBA00022759"/>
    </source>
</evidence>
<dbReference type="InterPro" id="IPR050951">
    <property type="entry name" value="Retrovirus_Pol_polyprotein"/>
</dbReference>
<protein>
    <submittedName>
        <fullName evidence="8">Gag-pol polyprotein</fullName>
    </submittedName>
</protein>
<dbReference type="eggNOG" id="KOG0017">
    <property type="taxonomic scope" value="Eukaryota"/>
</dbReference>
<dbReference type="PROSITE" id="PS50878">
    <property type="entry name" value="RT_POL"/>
    <property type="match status" value="1"/>
</dbReference>
<keyword evidence="3" id="KW-0540">Nuclease</keyword>
<dbReference type="InterPro" id="IPR043128">
    <property type="entry name" value="Rev_trsase/Diguanyl_cyclase"/>
</dbReference>
<dbReference type="InterPro" id="IPR000477">
    <property type="entry name" value="RT_dom"/>
</dbReference>
<keyword evidence="4" id="KW-0255">Endonuclease</keyword>
<dbReference type="GO" id="GO:0004519">
    <property type="term" value="F:endonuclease activity"/>
    <property type="evidence" value="ECO:0007669"/>
    <property type="project" value="UniProtKB-KW"/>
</dbReference>
<dbReference type="VEuPathDB" id="CryptoDB:GNI_237400"/>
<dbReference type="CDD" id="cd09274">
    <property type="entry name" value="RNase_HI_RT_Ty3"/>
    <property type="match status" value="1"/>
</dbReference>
<dbReference type="FunFam" id="3.10.20.370:FF:000001">
    <property type="entry name" value="Retrovirus-related Pol polyprotein from transposon 17.6-like protein"/>
    <property type="match status" value="1"/>
</dbReference>
<evidence type="ECO:0000313" key="9">
    <source>
        <dbReference type="Proteomes" id="UP000019763"/>
    </source>
</evidence>
<dbReference type="GeneID" id="22916811"/>
<dbReference type="PANTHER" id="PTHR37984">
    <property type="entry name" value="PROTEIN CBG26694"/>
    <property type="match status" value="1"/>
</dbReference>
<dbReference type="RefSeq" id="XP_011134731.1">
    <property type="nucleotide sequence ID" value="XM_011136429.1"/>
</dbReference>
<keyword evidence="9" id="KW-1185">Reference proteome</keyword>
<dbReference type="SUPFAM" id="SSF56672">
    <property type="entry name" value="DNA/RNA polymerases"/>
    <property type="match status" value="1"/>
</dbReference>
<dbReference type="PANTHER" id="PTHR37984:SF5">
    <property type="entry name" value="PROTEIN NYNRIN-LIKE"/>
    <property type="match status" value="1"/>
</dbReference>
<dbReference type="Pfam" id="PF00078">
    <property type="entry name" value="RVT_1"/>
    <property type="match status" value="1"/>
</dbReference>
<feature type="domain" description="Reverse transcriptase" evidence="7">
    <location>
        <begin position="1"/>
        <end position="101"/>
    </location>
</feature>
<dbReference type="Pfam" id="PF17917">
    <property type="entry name" value="RT_RNaseH"/>
    <property type="match status" value="1"/>
</dbReference>
<keyword evidence="6" id="KW-0695">RNA-directed DNA polymerase</keyword>
<dbReference type="GO" id="GO:0016787">
    <property type="term" value="F:hydrolase activity"/>
    <property type="evidence" value="ECO:0007669"/>
    <property type="project" value="UniProtKB-KW"/>
</dbReference>
<proteinExistence type="predicted"/>
<accession>A0A023AVR7</accession>
<evidence type="ECO:0000256" key="6">
    <source>
        <dbReference type="ARBA" id="ARBA00022918"/>
    </source>
</evidence>
<evidence type="ECO:0000259" key="7">
    <source>
        <dbReference type="PROSITE" id="PS50878"/>
    </source>
</evidence>
<keyword evidence="5" id="KW-0378">Hydrolase</keyword>
<gene>
    <name evidence="8" type="ORF">GNI_237400</name>
</gene>
<dbReference type="InterPro" id="IPR041373">
    <property type="entry name" value="RT_RNaseH"/>
</dbReference>
<evidence type="ECO:0000256" key="1">
    <source>
        <dbReference type="ARBA" id="ARBA00022679"/>
    </source>
</evidence>
<dbReference type="InterPro" id="IPR043502">
    <property type="entry name" value="DNA/RNA_pol_sf"/>
</dbReference>
<dbReference type="Gene3D" id="3.10.20.370">
    <property type="match status" value="1"/>
</dbReference>
<dbReference type="Proteomes" id="UP000019763">
    <property type="component" value="Unassembled WGS sequence"/>
</dbReference>
<dbReference type="CDD" id="cd01647">
    <property type="entry name" value="RT_LTR"/>
    <property type="match status" value="1"/>
</dbReference>
<sequence length="308" mass="35404">MDKRFTAFITPSGLFEFNVLPFGIKNSPTAFQRAMDHVFGDLVGKNVFLYIDDVVICGDTKEEVLALLEKVLQRTITSGFYLRLDKSEWMKPTVDYLGYQVGRDGIKVRNKSVKSVTEAAPPTNKAELQSFLGLMGYLRSFIPRYAEHTARMCELLKKNARYEWTDRLQLDFDGLKRGVANTATLHAPRPGSPYVVYRDASGVGVGAALMQEQDGQEVPLEYASRKLSDTERRWDTRERELYAIKYALEKWRDYLGLEKFVVRTDHNNLRYLATAHTGKAQRWALYLVRFNFDIEFLQGSQNNVADWL</sequence>
<dbReference type="OrthoDB" id="2013610at2759"/>
<evidence type="ECO:0000256" key="2">
    <source>
        <dbReference type="ARBA" id="ARBA00022695"/>
    </source>
</evidence>
<keyword evidence="1" id="KW-0808">Transferase</keyword>
<dbReference type="FunFam" id="3.30.70.270:FF:000020">
    <property type="entry name" value="Transposon Tf2-6 polyprotein-like Protein"/>
    <property type="match status" value="1"/>
</dbReference>
<evidence type="ECO:0000256" key="5">
    <source>
        <dbReference type="ARBA" id="ARBA00022801"/>
    </source>
</evidence>
<reference evidence="8" key="1">
    <citation type="submission" date="2013-12" db="EMBL/GenBank/DDBJ databases">
        <authorList>
            <person name="Omoto C.K."/>
            <person name="Sibley D."/>
            <person name="Venepally P."/>
            <person name="Hadjithomas M."/>
            <person name="Karamycheva S."/>
            <person name="Brunk B."/>
            <person name="Roos D."/>
            <person name="Caler E."/>
            <person name="Lorenzi H."/>
        </authorList>
    </citation>
    <scope>NUCLEOTIDE SEQUENCE</scope>
</reference>
<evidence type="ECO:0000313" key="8">
    <source>
        <dbReference type="EMBL" id="EZG42687.1"/>
    </source>
</evidence>
<dbReference type="EMBL" id="AFNH02001907">
    <property type="protein sequence ID" value="EZG42687.1"/>
    <property type="molecule type" value="Genomic_DNA"/>
</dbReference>
<dbReference type="OMA" id="EHIDVIC"/>
<dbReference type="GO" id="GO:0003964">
    <property type="term" value="F:RNA-directed DNA polymerase activity"/>
    <property type="evidence" value="ECO:0007669"/>
    <property type="project" value="UniProtKB-KW"/>
</dbReference>
<dbReference type="AlphaFoldDB" id="A0A023AVR7"/>